<dbReference type="HOGENOM" id="CLU_2295872_0_0_1"/>
<dbReference type="InterPro" id="IPR055357">
    <property type="entry name" value="LRR_At1g61320_AtMIF1"/>
</dbReference>
<evidence type="ECO:0000313" key="3">
    <source>
        <dbReference type="EnsemblPlants" id="KEH30004"/>
    </source>
</evidence>
<organism evidence="2 4">
    <name type="scientific">Medicago truncatula</name>
    <name type="common">Barrel medic</name>
    <name type="synonym">Medicago tribuloides</name>
    <dbReference type="NCBI Taxonomy" id="3880"/>
    <lineage>
        <taxon>Eukaryota</taxon>
        <taxon>Viridiplantae</taxon>
        <taxon>Streptophyta</taxon>
        <taxon>Embryophyta</taxon>
        <taxon>Tracheophyta</taxon>
        <taxon>Spermatophyta</taxon>
        <taxon>Magnoliopsida</taxon>
        <taxon>eudicotyledons</taxon>
        <taxon>Gunneridae</taxon>
        <taxon>Pentapetalae</taxon>
        <taxon>rosids</taxon>
        <taxon>fabids</taxon>
        <taxon>Fabales</taxon>
        <taxon>Fabaceae</taxon>
        <taxon>Papilionoideae</taxon>
        <taxon>50 kb inversion clade</taxon>
        <taxon>NPAAA clade</taxon>
        <taxon>Hologalegina</taxon>
        <taxon>IRL clade</taxon>
        <taxon>Trifolieae</taxon>
        <taxon>Medicago</taxon>
    </lineage>
</organism>
<dbReference type="EMBL" id="CM001220">
    <property type="protein sequence ID" value="KEH30004.1"/>
    <property type="molecule type" value="Genomic_DNA"/>
</dbReference>
<evidence type="ECO:0000259" key="1">
    <source>
        <dbReference type="Pfam" id="PF23622"/>
    </source>
</evidence>
<reference evidence="2 4" key="2">
    <citation type="journal article" date="2014" name="BMC Genomics">
        <title>An improved genome release (version Mt4.0) for the model legume Medicago truncatula.</title>
        <authorList>
            <person name="Tang H."/>
            <person name="Krishnakumar V."/>
            <person name="Bidwell S."/>
            <person name="Rosen B."/>
            <person name="Chan A."/>
            <person name="Zhou S."/>
            <person name="Gentzbittel L."/>
            <person name="Childs K.L."/>
            <person name="Yandell M."/>
            <person name="Gundlach H."/>
            <person name="Mayer K.F."/>
            <person name="Schwartz D.C."/>
            <person name="Town C.D."/>
        </authorList>
    </citation>
    <scope>GENOME REANNOTATION</scope>
    <source>
        <strain evidence="2">A17</strain>
        <strain evidence="3 4">cv. Jemalong A17</strain>
    </source>
</reference>
<dbReference type="Proteomes" id="UP000002051">
    <property type="component" value="Chromosome 4"/>
</dbReference>
<accession>G7IRC2</accession>
<dbReference type="EnsemblPlants" id="KEH30004">
    <property type="protein sequence ID" value="KEH30004"/>
    <property type="gene ID" value="MTR_4g057860"/>
</dbReference>
<reference evidence="3" key="3">
    <citation type="submission" date="2015-04" db="UniProtKB">
        <authorList>
            <consortium name="EnsemblPlants"/>
        </authorList>
    </citation>
    <scope>IDENTIFICATION</scope>
    <source>
        <strain evidence="3">cv. Jemalong A17</strain>
    </source>
</reference>
<reference evidence="2 4" key="1">
    <citation type="journal article" date="2011" name="Nature">
        <title>The Medicago genome provides insight into the evolution of rhizobial symbioses.</title>
        <authorList>
            <person name="Young N.D."/>
            <person name="Debelle F."/>
            <person name="Oldroyd G.E."/>
            <person name="Geurts R."/>
            <person name="Cannon S.B."/>
            <person name="Udvardi M.K."/>
            <person name="Benedito V.A."/>
            <person name="Mayer K.F."/>
            <person name="Gouzy J."/>
            <person name="Schoof H."/>
            <person name="Van de Peer Y."/>
            <person name="Proost S."/>
            <person name="Cook D.R."/>
            <person name="Meyers B.C."/>
            <person name="Spannagl M."/>
            <person name="Cheung F."/>
            <person name="De Mita S."/>
            <person name="Krishnakumar V."/>
            <person name="Gundlach H."/>
            <person name="Zhou S."/>
            <person name="Mudge J."/>
            <person name="Bharti A.K."/>
            <person name="Murray J.D."/>
            <person name="Naoumkina M.A."/>
            <person name="Rosen B."/>
            <person name="Silverstein K.A."/>
            <person name="Tang H."/>
            <person name="Rombauts S."/>
            <person name="Zhao P.X."/>
            <person name="Zhou P."/>
            <person name="Barbe V."/>
            <person name="Bardou P."/>
            <person name="Bechner M."/>
            <person name="Bellec A."/>
            <person name="Berger A."/>
            <person name="Berges H."/>
            <person name="Bidwell S."/>
            <person name="Bisseling T."/>
            <person name="Choisne N."/>
            <person name="Couloux A."/>
            <person name="Denny R."/>
            <person name="Deshpande S."/>
            <person name="Dai X."/>
            <person name="Doyle J.J."/>
            <person name="Dudez A.M."/>
            <person name="Farmer A.D."/>
            <person name="Fouteau S."/>
            <person name="Franken C."/>
            <person name="Gibelin C."/>
            <person name="Gish J."/>
            <person name="Goldstein S."/>
            <person name="Gonzalez A.J."/>
            <person name="Green P.J."/>
            <person name="Hallab A."/>
            <person name="Hartog M."/>
            <person name="Hua A."/>
            <person name="Humphray S.J."/>
            <person name="Jeong D.H."/>
            <person name="Jing Y."/>
            <person name="Jocker A."/>
            <person name="Kenton S.M."/>
            <person name="Kim D.J."/>
            <person name="Klee K."/>
            <person name="Lai H."/>
            <person name="Lang C."/>
            <person name="Lin S."/>
            <person name="Macmil S.L."/>
            <person name="Magdelenat G."/>
            <person name="Matthews L."/>
            <person name="McCorrison J."/>
            <person name="Monaghan E.L."/>
            <person name="Mun J.H."/>
            <person name="Najar F.Z."/>
            <person name="Nicholson C."/>
            <person name="Noirot C."/>
            <person name="O'Bleness M."/>
            <person name="Paule C.R."/>
            <person name="Poulain J."/>
            <person name="Prion F."/>
            <person name="Qin B."/>
            <person name="Qu C."/>
            <person name="Retzel E.F."/>
            <person name="Riddle C."/>
            <person name="Sallet E."/>
            <person name="Samain S."/>
            <person name="Samson N."/>
            <person name="Sanders I."/>
            <person name="Saurat O."/>
            <person name="Scarpelli C."/>
            <person name="Schiex T."/>
            <person name="Segurens B."/>
            <person name="Severin A.J."/>
            <person name="Sherrier D.J."/>
            <person name="Shi R."/>
            <person name="Sims S."/>
            <person name="Singer S.R."/>
            <person name="Sinharoy S."/>
            <person name="Sterck L."/>
            <person name="Viollet A."/>
            <person name="Wang B.B."/>
            <person name="Wang K."/>
            <person name="Wang M."/>
            <person name="Wang X."/>
            <person name="Warfsmann J."/>
            <person name="Weissenbach J."/>
            <person name="White D.D."/>
            <person name="White J.D."/>
            <person name="Wiley G.B."/>
            <person name="Wincker P."/>
            <person name="Xing Y."/>
            <person name="Yang L."/>
            <person name="Yao Z."/>
            <person name="Ying F."/>
            <person name="Zhai J."/>
            <person name="Zhou L."/>
            <person name="Zuber A."/>
            <person name="Denarie J."/>
            <person name="Dixon R.A."/>
            <person name="May G.D."/>
            <person name="Schwartz D.C."/>
            <person name="Rogers J."/>
            <person name="Quetier F."/>
            <person name="Town C.D."/>
            <person name="Roe B.A."/>
        </authorList>
    </citation>
    <scope>NUCLEOTIDE SEQUENCE [LARGE SCALE GENOMIC DNA]</scope>
    <source>
        <strain evidence="2">A17</strain>
        <strain evidence="3 4">cv. Jemalong A17</strain>
    </source>
</reference>
<keyword evidence="4" id="KW-1185">Reference proteome</keyword>
<proteinExistence type="predicted"/>
<protein>
    <recommendedName>
        <fullName evidence="1">At1g61320/AtMIF1 LRR domain-containing protein</fullName>
    </recommendedName>
</protein>
<dbReference type="Pfam" id="PF23622">
    <property type="entry name" value="LRR_At1g61320_AtMIF1"/>
    <property type="match status" value="1"/>
</dbReference>
<evidence type="ECO:0000313" key="4">
    <source>
        <dbReference type="Proteomes" id="UP000002051"/>
    </source>
</evidence>
<name>G7IRC2_MEDTR</name>
<evidence type="ECO:0000313" key="2">
    <source>
        <dbReference type="EMBL" id="KEH30004.1"/>
    </source>
</evidence>
<dbReference type="AlphaFoldDB" id="G7IRC2"/>
<gene>
    <name evidence="2" type="ordered locus">MTR_4g057860</name>
</gene>
<feature type="domain" description="At1g61320/AtMIF1 LRR" evidence="1">
    <location>
        <begin position="2"/>
        <end position="95"/>
    </location>
</feature>
<sequence length="101" mass="11751">MASQHLQKLSLTVRNSHMKNLHMVGFQRQRTKCVGFSHDNLKYVELCGSVCTINVIDLASHLMRNVNSLKQITFNFCDKFYRGVKKWTEDSHSCWFDGNLI</sequence>
<dbReference type="PaxDb" id="3880-AES67017"/>